<dbReference type="Gene3D" id="1.10.357.10">
    <property type="entry name" value="Tetracycline Repressor, domain 2"/>
    <property type="match status" value="1"/>
</dbReference>
<dbReference type="InterPro" id="IPR009057">
    <property type="entry name" value="Homeodomain-like_sf"/>
</dbReference>
<reference evidence="4 5" key="1">
    <citation type="submission" date="2024-10" db="EMBL/GenBank/DDBJ databases">
        <title>The Natural Products Discovery Center: Release of the First 8490 Sequenced Strains for Exploring Actinobacteria Biosynthetic Diversity.</title>
        <authorList>
            <person name="Kalkreuter E."/>
            <person name="Kautsar S.A."/>
            <person name="Yang D."/>
            <person name="Bader C.D."/>
            <person name="Teijaro C.N."/>
            <person name="Fluegel L."/>
            <person name="Davis C.M."/>
            <person name="Simpson J.R."/>
            <person name="Lauterbach L."/>
            <person name="Steele A.D."/>
            <person name="Gui C."/>
            <person name="Meng S."/>
            <person name="Li G."/>
            <person name="Viehrig K."/>
            <person name="Ye F."/>
            <person name="Su P."/>
            <person name="Kiefer A.F."/>
            <person name="Nichols A."/>
            <person name="Cepeda A.J."/>
            <person name="Yan W."/>
            <person name="Fan B."/>
            <person name="Jiang Y."/>
            <person name="Adhikari A."/>
            <person name="Zheng C.-J."/>
            <person name="Schuster L."/>
            <person name="Cowan T.M."/>
            <person name="Smanski M.J."/>
            <person name="Chevrette M.G."/>
            <person name="De Carvalho L.P.S."/>
            <person name="Shen B."/>
        </authorList>
    </citation>
    <scope>NUCLEOTIDE SEQUENCE [LARGE SCALE GENOMIC DNA]</scope>
    <source>
        <strain evidence="4 5">NPDC004045</strain>
    </source>
</reference>
<evidence type="ECO:0000313" key="4">
    <source>
        <dbReference type="EMBL" id="MFF0544918.1"/>
    </source>
</evidence>
<proteinExistence type="predicted"/>
<feature type="domain" description="HTH tetR-type" evidence="3">
    <location>
        <begin position="19"/>
        <end position="80"/>
    </location>
</feature>
<dbReference type="PANTHER" id="PTHR30055">
    <property type="entry name" value="HTH-TYPE TRANSCRIPTIONAL REGULATOR RUTR"/>
    <property type="match status" value="1"/>
</dbReference>
<organism evidence="4 5">
    <name type="scientific">Nocardia thailandica</name>
    <dbReference type="NCBI Taxonomy" id="257275"/>
    <lineage>
        <taxon>Bacteria</taxon>
        <taxon>Bacillati</taxon>
        <taxon>Actinomycetota</taxon>
        <taxon>Actinomycetes</taxon>
        <taxon>Mycobacteriales</taxon>
        <taxon>Nocardiaceae</taxon>
        <taxon>Nocardia</taxon>
    </lineage>
</organism>
<protein>
    <submittedName>
        <fullName evidence="4">TetR/AcrR family transcriptional regulator</fullName>
    </submittedName>
</protein>
<dbReference type="InterPro" id="IPR001647">
    <property type="entry name" value="HTH_TetR"/>
</dbReference>
<dbReference type="RefSeq" id="WP_218001184.1">
    <property type="nucleotide sequence ID" value="NZ_JBIAMX010000011.1"/>
</dbReference>
<sequence length="206" mass="22184">MAGPESPLAEMLHALDPSDASNERILDAALACFTDAREIKGVTMNAIADRAGLGVATVYRRFARKELLVQAVLLREARRMIDNVDAAVAPAQTLEDEVTEGFVAFVGELGRRPVLAAVFRNDSDALPMLTSGGAPLLLLGRTFLAGLIRRRQEIDGDRSLDAEIVADIYARLAHSLALTPEGAIPTTDDAAVRAFARTYLTRLTAR</sequence>
<evidence type="ECO:0000256" key="2">
    <source>
        <dbReference type="PROSITE-ProRule" id="PRU00335"/>
    </source>
</evidence>
<evidence type="ECO:0000256" key="1">
    <source>
        <dbReference type="ARBA" id="ARBA00023125"/>
    </source>
</evidence>
<evidence type="ECO:0000313" key="5">
    <source>
        <dbReference type="Proteomes" id="UP001601444"/>
    </source>
</evidence>
<dbReference type="SUPFAM" id="SSF46689">
    <property type="entry name" value="Homeodomain-like"/>
    <property type="match status" value="1"/>
</dbReference>
<gene>
    <name evidence="4" type="ORF">ACFYTF_18985</name>
</gene>
<keyword evidence="5" id="KW-1185">Reference proteome</keyword>
<dbReference type="Pfam" id="PF00440">
    <property type="entry name" value="TetR_N"/>
    <property type="match status" value="1"/>
</dbReference>
<dbReference type="Proteomes" id="UP001601444">
    <property type="component" value="Unassembled WGS sequence"/>
</dbReference>
<comment type="caution">
    <text evidence="4">The sequence shown here is derived from an EMBL/GenBank/DDBJ whole genome shotgun (WGS) entry which is preliminary data.</text>
</comment>
<feature type="DNA-binding region" description="H-T-H motif" evidence="2">
    <location>
        <begin position="43"/>
        <end position="62"/>
    </location>
</feature>
<name>A0ABW6PRR4_9NOCA</name>
<dbReference type="PROSITE" id="PS50977">
    <property type="entry name" value="HTH_TETR_2"/>
    <property type="match status" value="1"/>
</dbReference>
<dbReference type="InterPro" id="IPR050109">
    <property type="entry name" value="HTH-type_TetR-like_transc_reg"/>
</dbReference>
<evidence type="ECO:0000259" key="3">
    <source>
        <dbReference type="PROSITE" id="PS50977"/>
    </source>
</evidence>
<accession>A0ABW6PRR4</accession>
<dbReference type="EMBL" id="JBIAMX010000011">
    <property type="protein sequence ID" value="MFF0544918.1"/>
    <property type="molecule type" value="Genomic_DNA"/>
</dbReference>
<keyword evidence="1 2" id="KW-0238">DNA-binding</keyword>
<dbReference type="PANTHER" id="PTHR30055:SF153">
    <property type="entry name" value="HTH-TYPE TRANSCRIPTIONAL REPRESSOR RV3405C"/>
    <property type="match status" value="1"/>
</dbReference>